<gene>
    <name evidence="1" type="ORF">EZS28_045373</name>
</gene>
<dbReference type="AlphaFoldDB" id="A0A5J4TMP1"/>
<dbReference type="OrthoDB" id="10017160at2759"/>
<dbReference type="EMBL" id="SNRW01028909">
    <property type="protein sequence ID" value="KAA6359100.1"/>
    <property type="molecule type" value="Genomic_DNA"/>
</dbReference>
<evidence type="ECO:0000313" key="2">
    <source>
        <dbReference type="Proteomes" id="UP000324800"/>
    </source>
</evidence>
<reference evidence="1 2" key="1">
    <citation type="submission" date="2019-03" db="EMBL/GenBank/DDBJ databases">
        <title>Single cell metagenomics reveals metabolic interactions within the superorganism composed of flagellate Streblomastix strix and complex community of Bacteroidetes bacteria on its surface.</title>
        <authorList>
            <person name="Treitli S.C."/>
            <person name="Kolisko M."/>
            <person name="Husnik F."/>
            <person name="Keeling P."/>
            <person name="Hampl V."/>
        </authorList>
    </citation>
    <scope>NUCLEOTIDE SEQUENCE [LARGE SCALE GENOMIC DNA]</scope>
    <source>
        <strain evidence="1">ST1C</strain>
    </source>
</reference>
<name>A0A5J4TMP1_9EUKA</name>
<proteinExistence type="predicted"/>
<dbReference type="PANTHER" id="PTHR47326:SF1">
    <property type="entry name" value="HTH PSQ-TYPE DOMAIN-CONTAINING PROTEIN"/>
    <property type="match status" value="1"/>
</dbReference>
<dbReference type="PANTHER" id="PTHR47326">
    <property type="entry name" value="TRANSPOSABLE ELEMENT TC3 TRANSPOSASE-LIKE PROTEIN"/>
    <property type="match status" value="1"/>
</dbReference>
<accession>A0A5J4TMP1</accession>
<organism evidence="1 2">
    <name type="scientific">Streblomastix strix</name>
    <dbReference type="NCBI Taxonomy" id="222440"/>
    <lineage>
        <taxon>Eukaryota</taxon>
        <taxon>Metamonada</taxon>
        <taxon>Preaxostyla</taxon>
        <taxon>Oxymonadida</taxon>
        <taxon>Streblomastigidae</taxon>
        <taxon>Streblomastix</taxon>
    </lineage>
</organism>
<dbReference type="Proteomes" id="UP000324800">
    <property type="component" value="Unassembled WGS sequence"/>
</dbReference>
<sequence length="133" mass="15889">MSRRPQSDRILAVKLYYQFLDANIVRRNWLDSNAPEYQFFERWAQHFEDYENVNDSSRGGRPTSTLTPKNKELMLEYFDENPKIGNSVRQQELNIPHSIIQRLAHSLHFKSYVLHRIQAFSEADNLVRLDFCR</sequence>
<comment type="caution">
    <text evidence="1">The sequence shown here is derived from an EMBL/GenBank/DDBJ whole genome shotgun (WGS) entry which is preliminary data.</text>
</comment>
<evidence type="ECO:0000313" key="1">
    <source>
        <dbReference type="EMBL" id="KAA6359100.1"/>
    </source>
</evidence>
<protein>
    <recommendedName>
        <fullName evidence="3">Mos1 transposase HTH domain-containing protein</fullName>
    </recommendedName>
</protein>
<evidence type="ECO:0008006" key="3">
    <source>
        <dbReference type="Google" id="ProtNLM"/>
    </source>
</evidence>
<feature type="non-terminal residue" evidence="1">
    <location>
        <position position="133"/>
    </location>
</feature>